<dbReference type="PANTHER" id="PTHR34219">
    <property type="entry name" value="IRON-REGULATED INNER MEMBRANE PROTEIN-RELATED"/>
    <property type="match status" value="1"/>
</dbReference>
<accession>A0A1G6UIM4</accession>
<evidence type="ECO:0000313" key="3">
    <source>
        <dbReference type="Proteomes" id="UP000183685"/>
    </source>
</evidence>
<dbReference type="Pfam" id="PF03929">
    <property type="entry name" value="PepSY_TM"/>
    <property type="match status" value="1"/>
</dbReference>
<gene>
    <name evidence="2" type="ORF">SAMN04488071_0604</name>
</gene>
<dbReference type="AlphaFoldDB" id="A0A1G6UIM4"/>
<organism evidence="2 3">
    <name type="scientific">Kordiimonas lacus</name>
    <dbReference type="NCBI Taxonomy" id="637679"/>
    <lineage>
        <taxon>Bacteria</taxon>
        <taxon>Pseudomonadati</taxon>
        <taxon>Pseudomonadota</taxon>
        <taxon>Alphaproteobacteria</taxon>
        <taxon>Kordiimonadales</taxon>
        <taxon>Kordiimonadaceae</taxon>
        <taxon>Kordiimonas</taxon>
    </lineage>
</organism>
<evidence type="ECO:0000313" key="2">
    <source>
        <dbReference type="EMBL" id="SDD41212.1"/>
    </source>
</evidence>
<sequence>MTKQKWHKFFAQTHKWVALVLGLQLIAWTAGGVVMSWIPLNEIRGRHNAAEQEPMALPVATDALMTAPALAAKATGPVTQLTYRDMLGTPVALLTLKDGSRELRDAVTGTPLSPLSEDWARRIADADFMPEAEMASVTLLDRHVIDYRGPLPVWQITFADEENTNIYVSPTEGRVVGRRTDRWRLFDFFWMLHIMDYDEREDFNNPLLMITALSALLFSISGIVLLFFRFYRRDFNFILGKKKKA</sequence>
<name>A0A1G6UIM4_9PROT</name>
<keyword evidence="1" id="KW-1133">Transmembrane helix</keyword>
<proteinExistence type="predicted"/>
<protein>
    <submittedName>
        <fullName evidence="2">PepSY-associated TM helix</fullName>
    </submittedName>
</protein>
<dbReference type="OrthoDB" id="9806195at2"/>
<dbReference type="RefSeq" id="WP_068308041.1">
    <property type="nucleotide sequence ID" value="NZ_FNAK01000001.1"/>
</dbReference>
<keyword evidence="3" id="KW-1185">Reference proteome</keyword>
<evidence type="ECO:0000256" key="1">
    <source>
        <dbReference type="SAM" id="Phobius"/>
    </source>
</evidence>
<feature type="transmembrane region" description="Helical" evidence="1">
    <location>
        <begin position="207"/>
        <end position="231"/>
    </location>
</feature>
<dbReference type="STRING" id="637679.GCA_001550055_00286"/>
<keyword evidence="1" id="KW-0812">Transmembrane</keyword>
<dbReference type="EMBL" id="FNAK01000001">
    <property type="protein sequence ID" value="SDD41212.1"/>
    <property type="molecule type" value="Genomic_DNA"/>
</dbReference>
<keyword evidence="1" id="KW-0472">Membrane</keyword>
<dbReference type="PANTHER" id="PTHR34219:SF6">
    <property type="entry name" value="BLR3280 PROTEIN"/>
    <property type="match status" value="1"/>
</dbReference>
<reference evidence="2 3" key="1">
    <citation type="submission" date="2016-10" db="EMBL/GenBank/DDBJ databases">
        <authorList>
            <person name="de Groot N.N."/>
        </authorList>
    </citation>
    <scope>NUCLEOTIDE SEQUENCE [LARGE SCALE GENOMIC DNA]</scope>
    <source>
        <strain evidence="2 3">CGMCC 1.9109</strain>
    </source>
</reference>
<dbReference type="Proteomes" id="UP000183685">
    <property type="component" value="Unassembled WGS sequence"/>
</dbReference>
<dbReference type="InterPro" id="IPR005625">
    <property type="entry name" value="PepSY-ass_TM"/>
</dbReference>